<dbReference type="NCBIfam" id="NF046112">
    <property type="entry name" value="MSMEG_6209_Nter"/>
    <property type="match status" value="1"/>
</dbReference>
<organism evidence="1 2">
    <name type="scientific">Mycolicibacterium canariasense</name>
    <name type="common">Mycobacterium canariasense</name>
    <dbReference type="NCBI Taxonomy" id="228230"/>
    <lineage>
        <taxon>Bacteria</taxon>
        <taxon>Bacillati</taxon>
        <taxon>Actinomycetota</taxon>
        <taxon>Actinomycetes</taxon>
        <taxon>Mycobacteriales</taxon>
        <taxon>Mycobacteriaceae</taxon>
        <taxon>Mycolicibacterium</taxon>
    </lineage>
</organism>
<keyword evidence="2" id="KW-1185">Reference proteome</keyword>
<accession>A0A100WB15</accession>
<protein>
    <submittedName>
        <fullName evidence="1">Uncharacterized protein</fullName>
    </submittedName>
</protein>
<proteinExistence type="predicted"/>
<gene>
    <name evidence="1" type="ORF">RMCC_1759</name>
</gene>
<reference evidence="2" key="2">
    <citation type="submission" date="2016-02" db="EMBL/GenBank/DDBJ databases">
        <title>Draft genome sequence of five rapidly growing Mycobacterium species.</title>
        <authorList>
            <person name="Katahira K."/>
            <person name="Gotou Y."/>
            <person name="Iida K."/>
            <person name="Ogura Y."/>
            <person name="Hayashi T."/>
        </authorList>
    </citation>
    <scope>NUCLEOTIDE SEQUENCE [LARGE SCALE GENOMIC DNA]</scope>
    <source>
        <strain evidence="2">JCM15298</strain>
    </source>
</reference>
<sequence length="64" mass="7502">MPEVDEHVMVEEVERRLADSYADIPAERINSIVQSAYAQFEHSRIRDFVPLFVERRARAELARS</sequence>
<dbReference type="Proteomes" id="UP000069443">
    <property type="component" value="Unassembled WGS sequence"/>
</dbReference>
<name>A0A100WB15_MYCCR</name>
<evidence type="ECO:0000313" key="1">
    <source>
        <dbReference type="EMBL" id="GAS94793.1"/>
    </source>
</evidence>
<comment type="caution">
    <text evidence="1">The sequence shown here is derived from an EMBL/GenBank/DDBJ whole genome shotgun (WGS) entry which is preliminary data.</text>
</comment>
<dbReference type="EMBL" id="BCSY01000035">
    <property type="protein sequence ID" value="GAS94793.1"/>
    <property type="molecule type" value="Genomic_DNA"/>
</dbReference>
<dbReference type="AlphaFoldDB" id="A0A100WB15"/>
<evidence type="ECO:0000313" key="2">
    <source>
        <dbReference type="Proteomes" id="UP000069443"/>
    </source>
</evidence>
<dbReference type="RefSeq" id="WP_016343884.1">
    <property type="nucleotide sequence ID" value="NZ_BCSY01000035.1"/>
</dbReference>
<dbReference type="Gene3D" id="1.10.8.1060">
    <property type="entry name" value="Corynebacterium glutamicum thioredoxin-dependent arsenate reductase, N-terminal domain"/>
    <property type="match status" value="1"/>
</dbReference>
<reference evidence="2" key="1">
    <citation type="journal article" date="2016" name="Genome Announc.">
        <title>Draft Genome Sequences of Five Rapidly Growing Mycobacterium Species, M. thermoresistibile, M. fortuitum subsp. acetamidolyticum, M. canariasense, M. brisbanense, and M. novocastrense.</title>
        <authorList>
            <person name="Katahira K."/>
            <person name="Ogura Y."/>
            <person name="Gotoh Y."/>
            <person name="Hayashi T."/>
        </authorList>
    </citation>
    <scope>NUCLEOTIDE SEQUENCE [LARGE SCALE GENOMIC DNA]</scope>
    <source>
        <strain evidence="2">JCM15298</strain>
    </source>
</reference>